<evidence type="ECO:0000259" key="1">
    <source>
        <dbReference type="Pfam" id="PF13649"/>
    </source>
</evidence>
<feature type="domain" description="Methyltransferase" evidence="1">
    <location>
        <begin position="44"/>
        <end position="131"/>
    </location>
</feature>
<evidence type="ECO:0000313" key="3">
    <source>
        <dbReference type="Proteomes" id="UP000663586"/>
    </source>
</evidence>
<reference evidence="2" key="1">
    <citation type="submission" date="2020-11" db="EMBL/GenBank/DDBJ databases">
        <title>Carbohydrate-dependent, anaerobic sulfur respiration: A novel catabolism in halophilic archaea.</title>
        <authorList>
            <person name="Sorokin D.Y."/>
            <person name="Messina E."/>
            <person name="Smedile F."/>
            <person name="La Cono V."/>
            <person name="Hallsworth J.E."/>
            <person name="Yakimov M.M."/>
        </authorList>
    </citation>
    <scope>NUCLEOTIDE SEQUENCE</scope>
    <source>
        <strain evidence="2">AArc-S</strain>
    </source>
</reference>
<keyword evidence="3" id="KW-1185">Reference proteome</keyword>
<dbReference type="GO" id="GO:0008168">
    <property type="term" value="F:methyltransferase activity"/>
    <property type="evidence" value="ECO:0007669"/>
    <property type="project" value="UniProtKB-KW"/>
</dbReference>
<dbReference type="EMBL" id="CP064786">
    <property type="protein sequence ID" value="QSG01965.1"/>
    <property type="molecule type" value="Genomic_DNA"/>
</dbReference>
<dbReference type="Proteomes" id="UP000663586">
    <property type="component" value="Chromosome"/>
</dbReference>
<sequence>MPEHLYTEYPELYDAIQSGWNYDRDVQFLHEALMRHDIDGNRLLEVGCGTGEHTTRLAAAGFDVTAVDKHAGMLDRAREKCDVNFHRMALPDLPSGRFDAIVAIRGVVNHLPPDALEPALSAIETHLAGGGLVVFDNSALPAEGNDLALDDGTDDDPAYARIARHVPTDDGRLEWQSVVFSDETCFVNTRRMTPFEDEQTAAALDDYGFEVERHDGYGPQDHRTVFVARA</sequence>
<dbReference type="KEGG" id="hara:AArcS_0741"/>
<protein>
    <submittedName>
        <fullName evidence="2">SAM-dependent methyltransferase</fullName>
    </submittedName>
</protein>
<dbReference type="Gene3D" id="2.20.130.10">
    <property type="entry name" value="CAC2371-like domains"/>
    <property type="match status" value="1"/>
</dbReference>
<dbReference type="Gene3D" id="3.40.50.150">
    <property type="entry name" value="Vaccinia Virus protein VP39"/>
    <property type="match status" value="1"/>
</dbReference>
<dbReference type="InterPro" id="IPR029063">
    <property type="entry name" value="SAM-dependent_MTases_sf"/>
</dbReference>
<evidence type="ECO:0000313" key="2">
    <source>
        <dbReference type="EMBL" id="QSG01965.1"/>
    </source>
</evidence>
<keyword evidence="2" id="KW-0489">Methyltransferase</keyword>
<dbReference type="Pfam" id="PF13649">
    <property type="entry name" value="Methyltransf_25"/>
    <property type="match status" value="1"/>
</dbReference>
<dbReference type="SUPFAM" id="SSF53335">
    <property type="entry name" value="S-adenosyl-L-methionine-dependent methyltransferases"/>
    <property type="match status" value="1"/>
</dbReference>
<dbReference type="RefSeq" id="WP_238479067.1">
    <property type="nucleotide sequence ID" value="NZ_CP064786.1"/>
</dbReference>
<dbReference type="AlphaFoldDB" id="A0A897MUP7"/>
<accession>A0A897MUP7</accession>
<keyword evidence="2" id="KW-0808">Transferase</keyword>
<name>A0A897MUP7_9EURY</name>
<dbReference type="PANTHER" id="PTHR43464">
    <property type="entry name" value="METHYLTRANSFERASE"/>
    <property type="match status" value="1"/>
</dbReference>
<dbReference type="GO" id="GO:0032259">
    <property type="term" value="P:methylation"/>
    <property type="evidence" value="ECO:0007669"/>
    <property type="project" value="UniProtKB-KW"/>
</dbReference>
<gene>
    <name evidence="2" type="ORF">AArcS_0741</name>
</gene>
<dbReference type="CDD" id="cd02440">
    <property type="entry name" value="AdoMet_MTases"/>
    <property type="match status" value="1"/>
</dbReference>
<dbReference type="InterPro" id="IPR041698">
    <property type="entry name" value="Methyltransf_25"/>
</dbReference>
<dbReference type="GeneID" id="70684125"/>
<organism evidence="2 3">
    <name type="scientific">Natranaeroarchaeum sulfidigenes</name>
    <dbReference type="NCBI Taxonomy" id="2784880"/>
    <lineage>
        <taxon>Archaea</taxon>
        <taxon>Methanobacteriati</taxon>
        <taxon>Methanobacteriota</taxon>
        <taxon>Stenosarchaea group</taxon>
        <taxon>Halobacteria</taxon>
        <taxon>Halobacteriales</taxon>
        <taxon>Natronoarchaeaceae</taxon>
        <taxon>Natranaeroarchaeum</taxon>
    </lineage>
</organism>
<proteinExistence type="predicted"/>